<organism evidence="1 2">
    <name type="scientific">Macrosiphum euphorbiae</name>
    <name type="common">potato aphid</name>
    <dbReference type="NCBI Taxonomy" id="13131"/>
    <lineage>
        <taxon>Eukaryota</taxon>
        <taxon>Metazoa</taxon>
        <taxon>Ecdysozoa</taxon>
        <taxon>Arthropoda</taxon>
        <taxon>Hexapoda</taxon>
        <taxon>Insecta</taxon>
        <taxon>Pterygota</taxon>
        <taxon>Neoptera</taxon>
        <taxon>Paraneoptera</taxon>
        <taxon>Hemiptera</taxon>
        <taxon>Sternorrhyncha</taxon>
        <taxon>Aphidomorpha</taxon>
        <taxon>Aphidoidea</taxon>
        <taxon>Aphididae</taxon>
        <taxon>Macrosiphini</taxon>
        <taxon>Macrosiphum</taxon>
    </lineage>
</organism>
<dbReference type="Proteomes" id="UP001160148">
    <property type="component" value="Unassembled WGS sequence"/>
</dbReference>
<accession>A0AAV0WR39</accession>
<comment type="caution">
    <text evidence="1">The sequence shown here is derived from an EMBL/GenBank/DDBJ whole genome shotgun (WGS) entry which is preliminary data.</text>
</comment>
<dbReference type="AlphaFoldDB" id="A0AAV0WR39"/>
<keyword evidence="2" id="KW-1185">Reference proteome</keyword>
<dbReference type="EMBL" id="CARXXK010000002">
    <property type="protein sequence ID" value="CAI6358022.1"/>
    <property type="molecule type" value="Genomic_DNA"/>
</dbReference>
<name>A0AAV0WR39_9HEMI</name>
<evidence type="ECO:0000313" key="1">
    <source>
        <dbReference type="EMBL" id="CAI6358022.1"/>
    </source>
</evidence>
<proteinExistence type="predicted"/>
<protein>
    <submittedName>
        <fullName evidence="1">Uncharacterized protein</fullName>
    </submittedName>
</protein>
<gene>
    <name evidence="1" type="ORF">MEUPH1_LOCUS13582</name>
</gene>
<sequence length="202" mass="23096">MHKSGKRSAALLFKELTSSPNRALKMRKSLKNTNIISLPIPYSPNEAMAFIMDNNLTKKQYTNIRIGSKARNSNIYPSYDKVLIAKKQCYPNYVIITECSAEIPLQDLLNHTAQRILQIPSVQSMNIKIEKCELLSKWGCDGSNGQSQYRINFDSSTKQSVTDSDMFMFSFVPLQMSCTIDDNKFIIWKLLQQDSADLLNFY</sequence>
<reference evidence="1 2" key="1">
    <citation type="submission" date="2023-01" db="EMBL/GenBank/DDBJ databases">
        <authorList>
            <person name="Whitehead M."/>
        </authorList>
    </citation>
    <scope>NUCLEOTIDE SEQUENCE [LARGE SCALE GENOMIC DNA]</scope>
</reference>
<evidence type="ECO:0000313" key="2">
    <source>
        <dbReference type="Proteomes" id="UP001160148"/>
    </source>
</evidence>